<feature type="transmembrane region" description="Helical" evidence="15">
    <location>
        <begin position="810"/>
        <end position="831"/>
    </location>
</feature>
<accession>A0ABN8QPI3</accession>
<dbReference type="Pfam" id="PF01094">
    <property type="entry name" value="ANF_receptor"/>
    <property type="match status" value="2"/>
</dbReference>
<evidence type="ECO:0000256" key="14">
    <source>
        <dbReference type="SAM" id="MobiDB-lite"/>
    </source>
</evidence>
<feature type="transmembrane region" description="Helical" evidence="15">
    <location>
        <begin position="1758"/>
        <end position="1779"/>
    </location>
</feature>
<feature type="region of interest" description="Disordered" evidence="14">
    <location>
        <begin position="1839"/>
        <end position="1894"/>
    </location>
</feature>
<protein>
    <submittedName>
        <fullName evidence="18">Uncharacterized protein</fullName>
    </submittedName>
</protein>
<evidence type="ECO:0000259" key="17">
    <source>
        <dbReference type="SMART" id="SM00918"/>
    </source>
</evidence>
<feature type="domain" description="Ionotropic glutamate receptor L-glutamate and glycine-binding" evidence="17">
    <location>
        <begin position="1366"/>
        <end position="1428"/>
    </location>
</feature>
<keyword evidence="3 15" id="KW-0812">Transmembrane</keyword>
<dbReference type="Gene3D" id="3.40.190.10">
    <property type="entry name" value="Periplasmic binding protein-like II"/>
    <property type="match status" value="3"/>
</dbReference>
<evidence type="ECO:0000256" key="4">
    <source>
        <dbReference type="ARBA" id="ARBA00022989"/>
    </source>
</evidence>
<keyword evidence="12" id="KW-0407">Ion channel</keyword>
<dbReference type="SMART" id="SM00918">
    <property type="entry name" value="Lig_chan-Glu_bd"/>
    <property type="match status" value="2"/>
</dbReference>
<evidence type="ECO:0000256" key="3">
    <source>
        <dbReference type="ARBA" id="ARBA00022692"/>
    </source>
</evidence>
<organism evidence="18 19">
    <name type="scientific">Porites lobata</name>
    <dbReference type="NCBI Taxonomy" id="104759"/>
    <lineage>
        <taxon>Eukaryota</taxon>
        <taxon>Metazoa</taxon>
        <taxon>Cnidaria</taxon>
        <taxon>Anthozoa</taxon>
        <taxon>Hexacorallia</taxon>
        <taxon>Scleractinia</taxon>
        <taxon>Fungiina</taxon>
        <taxon>Poritidae</taxon>
        <taxon>Porites</taxon>
    </lineage>
</organism>
<dbReference type="SUPFAM" id="SSF53822">
    <property type="entry name" value="Periplasmic binding protein-like I"/>
    <property type="match status" value="2"/>
</dbReference>
<gene>
    <name evidence="18" type="ORF">PLOB_00008620</name>
</gene>
<keyword evidence="4 15" id="KW-1133">Transmembrane helix</keyword>
<sequence length="1894" mass="214029">GAVFSDRLQADYATAFKLAIENINDDTSLLAATELKVIVNKSATLDAFRNIEMVQYLLKQGVVAVVGPMTSTGVKFTQPYCAGFNIPQIAPVATDPTFSFTPANFPFLARLSPSDSIQCRALAGLISHYNWTQFALLTSKDDYGINGLLTLKDIANQKGWKITANEHFDPVSDFSNLDVSPQLEAIRRTRTRIIVLNTMARYTVVILSKASQIGMLKEWVWIVTDGSTNTDWKLVPGDYPLHNFYGVIGTRPSFGAGKLYPEFSTKWRAKGYGQVSTPGGKSYDAAYVVAVALDRMIKHGSNVKETSLGFNFDSEDTSNVWKPGRTLMEYIKNVSMDGIMSPLSFDENGSPVYAEYDIVNFARTGFIQVGRWSSRDGVVMDPRKPVYWLSGSVAVPKDSSAVVENTTIRVVTVIEKPFVFVKQSKSGKTTYDGLCIDLLEKLKESMKFRYTIEVSPNNMYGAPNVFSGKWNGMVRHLMDDKADLAIGPFTISSSRQTVIDFTQPFLDVGLSIVMRKEEDSKYKVFSFLRPFDFNLWLAIVFSTLGVGVFLWFHSTFSPYGYHGRVAQASDQRTVKREELRTKGYLRFYNAIWSSFAYYVSQGPDVLHPVSLSGRIAVGVWWFAVLIIGATYTANLASFLIVQRFQTPIQSVEDLARQTKIEYGIPGEGQTQTFFQSSSIPTYVTMWEYMKSSGTILRNATEGIKRVRKENFAFIFDSPVLEYHVQQPPCNTLHTMGRIFGKFGYGFGLQKNSPFTQHFSVNVLELRQKGYMETMKTKWLSGTCEKDTESQSTSSINTSGDVLTFTDLSGVFYCVIFGMVTSVLVLLGELFIEAHKDTRQNNKEARIEALKRRVITSWRAYQGRTRSSPSSVDPVETQGKDYSDLFPRRLSTEELSIEDLEKRKSSHMNGFVTKANDEGHDNEEKSKGYRKSSSSFYVSLIAFFLFLVNKMLLKGAIFEDVSLVRSFLAAIADVNEDPNILPGIQLQAVINITKPLDAFDNLKAAQYLGHLGVVAIVGPFMSSDVKYTQPYFSGFHIPQFAPVATDPTFSSIPANFPYLVRMSPSDIVQCKALAGLIEYFNWTQFALLVSKDDYGINGLLALKDEAYKRGWLVVAHEHFEPIADPFKLKISKQLKWIRQTGTRIVVLNCYKKYSRQILKQAGDLGMTKDWVWIVTDAQTEKDWQTLGDEFFINQFYGVIGTRLAFGEGTRYKEVAKHWKSYQHGELNVVSGKIFDSTLVLASALHHMVLDGYDVKGEDVGFNFHKGRVLPWRNGEDLMKYIKKVNRTGIMNDLEFETDGSPKFKDYDIVNLGRTGFVEVGKWSPRKGIVMYPEKPVLWLSQSLKAPRDRADTVENVSIRVVTVVEPPFIEQEDVKTGEKVYTGYCIELLDRLQLDMKFKYTIEVLPVNVYGSKDSFSQKWNGMMEYLVDRKADLSIGPLTISPLRQTAVDFTQPFMHLGFTILVRKDFKEDYKMFSFLKPFNSNLWIAMAVATILVGFFLWLHSTFSPRGYHGRIAQSRDHHSVKEDHWSTRDCLRLFQSTWSSFSYAVGQGADTAHPESTSGRVVAAFWWFAVLIISASYTANLASFLITDVFDTPIDSLEDLASQTKIKYGCIKDSHIMTFFQMSHVPVHAKMWAFMQRHETLVKNMTEGIQRAKEGGYAFIGESEMLEYYTKQKPCDTLTTIGRVFGKFGYGFGLPKNSPYTEQFSVKILELQQKGFMQHLRERWLQGVCKTPYTESDASLSNDNPVMAFHDMAGVFYAILFGQFVSLLVLLGELAWEALKDVKESKASNVLQGIKSRLVKSWKSKREVIATHRSYSLEPSSHWNIALEQLQKLLPDKKADDTSEQTGSKRTKNGLDRNRNRKGAQLKGDLRRAVNKPDIANQHSSKPSTYI</sequence>
<dbReference type="SMART" id="SM00079">
    <property type="entry name" value="PBPe"/>
    <property type="match status" value="2"/>
</dbReference>
<dbReference type="InterPro" id="IPR015683">
    <property type="entry name" value="Ionotropic_Glu_rcpt"/>
</dbReference>
<dbReference type="Pfam" id="PF10613">
    <property type="entry name" value="Lig_chan-Glu_bd"/>
    <property type="match status" value="2"/>
</dbReference>
<evidence type="ECO:0000256" key="5">
    <source>
        <dbReference type="ARBA" id="ARBA00023018"/>
    </source>
</evidence>
<evidence type="ECO:0000256" key="13">
    <source>
        <dbReference type="ARBA" id="ARBA00034100"/>
    </source>
</evidence>
<keyword evidence="9" id="KW-0325">Glycoprotein</keyword>
<feature type="region of interest" description="Disordered" evidence="14">
    <location>
        <begin position="861"/>
        <end position="881"/>
    </location>
</feature>
<evidence type="ECO:0000256" key="9">
    <source>
        <dbReference type="ARBA" id="ARBA00023180"/>
    </source>
</evidence>
<feature type="transmembrane region" description="Helical" evidence="15">
    <location>
        <begin position="1482"/>
        <end position="1501"/>
    </location>
</feature>
<comment type="subcellular location">
    <subcellularLocation>
        <location evidence="1">Membrane</location>
        <topology evidence="1">Multi-pass membrane protein</topology>
    </subcellularLocation>
    <subcellularLocation>
        <location evidence="13">Postsynaptic cell membrane</location>
    </subcellularLocation>
</comment>
<comment type="caution">
    <text evidence="18">The sequence shown here is derived from an EMBL/GenBank/DDBJ whole genome shotgun (WGS) entry which is preliminary data.</text>
</comment>
<feature type="compositionally biased region" description="Polar residues" evidence="14">
    <location>
        <begin position="1884"/>
        <end position="1894"/>
    </location>
</feature>
<feature type="domain" description="Ionotropic glutamate receptor C-terminal" evidence="16">
    <location>
        <begin position="1356"/>
        <end position="1730"/>
    </location>
</feature>
<dbReference type="Proteomes" id="UP001159405">
    <property type="component" value="Unassembled WGS sequence"/>
</dbReference>
<evidence type="ECO:0000256" key="1">
    <source>
        <dbReference type="ARBA" id="ARBA00004141"/>
    </source>
</evidence>
<name>A0ABN8QPI3_9CNID</name>
<dbReference type="InterPro" id="IPR001320">
    <property type="entry name" value="Iontro_rcpt_C"/>
</dbReference>
<evidence type="ECO:0000256" key="11">
    <source>
        <dbReference type="ARBA" id="ARBA00023286"/>
    </source>
</evidence>
<dbReference type="EMBL" id="CALNXK010000140">
    <property type="protein sequence ID" value="CAH3167355.1"/>
    <property type="molecule type" value="Genomic_DNA"/>
</dbReference>
<evidence type="ECO:0000256" key="2">
    <source>
        <dbReference type="ARBA" id="ARBA00022448"/>
    </source>
</evidence>
<keyword evidence="8" id="KW-0675">Receptor</keyword>
<dbReference type="InterPro" id="IPR028082">
    <property type="entry name" value="Peripla_BP_I"/>
</dbReference>
<feature type="transmembrane region" description="Helical" evidence="15">
    <location>
        <begin position="533"/>
        <end position="552"/>
    </location>
</feature>
<evidence type="ECO:0000259" key="16">
    <source>
        <dbReference type="SMART" id="SM00079"/>
    </source>
</evidence>
<dbReference type="SUPFAM" id="SSF53850">
    <property type="entry name" value="Periplasmic binding protein-like II"/>
    <property type="match status" value="2"/>
</dbReference>
<evidence type="ECO:0000256" key="7">
    <source>
        <dbReference type="ARBA" id="ARBA00023136"/>
    </source>
</evidence>
<keyword evidence="11" id="KW-1071">Ligand-gated ion channel</keyword>
<feature type="domain" description="Ionotropic glutamate receptor C-terminal" evidence="16">
    <location>
        <begin position="407"/>
        <end position="781"/>
    </location>
</feature>
<dbReference type="Gene3D" id="1.10.287.70">
    <property type="match status" value="2"/>
</dbReference>
<proteinExistence type="predicted"/>
<dbReference type="PANTHER" id="PTHR18966">
    <property type="entry name" value="IONOTROPIC GLUTAMATE RECEPTOR"/>
    <property type="match status" value="1"/>
</dbReference>
<reference evidence="18 19" key="1">
    <citation type="submission" date="2022-05" db="EMBL/GenBank/DDBJ databases">
        <authorList>
            <consortium name="Genoscope - CEA"/>
            <person name="William W."/>
        </authorList>
    </citation>
    <scope>NUCLEOTIDE SEQUENCE [LARGE SCALE GENOMIC DNA]</scope>
</reference>
<keyword evidence="7 15" id="KW-0472">Membrane</keyword>
<feature type="transmembrane region" description="Helical" evidence="15">
    <location>
        <begin position="619"/>
        <end position="641"/>
    </location>
</feature>
<keyword evidence="2" id="KW-0813">Transport</keyword>
<evidence type="ECO:0000256" key="12">
    <source>
        <dbReference type="ARBA" id="ARBA00023303"/>
    </source>
</evidence>
<evidence type="ECO:0000256" key="8">
    <source>
        <dbReference type="ARBA" id="ARBA00023170"/>
    </source>
</evidence>
<keyword evidence="10" id="KW-0628">Postsynaptic cell membrane</keyword>
<feature type="domain" description="Ionotropic glutamate receptor L-glutamate and glycine-binding" evidence="17">
    <location>
        <begin position="417"/>
        <end position="479"/>
    </location>
</feature>
<evidence type="ECO:0000256" key="15">
    <source>
        <dbReference type="SAM" id="Phobius"/>
    </source>
</evidence>
<evidence type="ECO:0000256" key="6">
    <source>
        <dbReference type="ARBA" id="ARBA00023065"/>
    </source>
</evidence>
<keyword evidence="5" id="KW-0770">Synapse</keyword>
<keyword evidence="19" id="KW-1185">Reference proteome</keyword>
<keyword evidence="6" id="KW-0406">Ion transport</keyword>
<feature type="transmembrane region" description="Helical" evidence="15">
    <location>
        <begin position="1567"/>
        <end position="1589"/>
    </location>
</feature>
<dbReference type="Gene3D" id="3.40.50.2300">
    <property type="match status" value="4"/>
</dbReference>
<evidence type="ECO:0000256" key="10">
    <source>
        <dbReference type="ARBA" id="ARBA00023257"/>
    </source>
</evidence>
<evidence type="ECO:0000313" key="19">
    <source>
        <dbReference type="Proteomes" id="UP001159405"/>
    </source>
</evidence>
<dbReference type="Pfam" id="PF00060">
    <property type="entry name" value="Lig_chan"/>
    <property type="match status" value="2"/>
</dbReference>
<feature type="non-terminal residue" evidence="18">
    <location>
        <position position="1"/>
    </location>
</feature>
<dbReference type="InterPro" id="IPR019594">
    <property type="entry name" value="Glu/Gly-bd"/>
</dbReference>
<feature type="transmembrane region" description="Helical" evidence="15">
    <location>
        <begin position="933"/>
        <end position="952"/>
    </location>
</feature>
<dbReference type="InterPro" id="IPR001828">
    <property type="entry name" value="ANF_lig-bd_rcpt"/>
</dbReference>
<evidence type="ECO:0000313" key="18">
    <source>
        <dbReference type="EMBL" id="CAH3167355.1"/>
    </source>
</evidence>